<feature type="compositionally biased region" description="Gly residues" evidence="5">
    <location>
        <begin position="231"/>
        <end position="249"/>
    </location>
</feature>
<name>A0ABQ5RRK0_9CHLO</name>
<evidence type="ECO:0000256" key="1">
    <source>
        <dbReference type="ARBA" id="ARBA00022723"/>
    </source>
</evidence>
<keyword evidence="3" id="KW-0862">Zinc</keyword>
<dbReference type="EMBL" id="BSDZ01000005">
    <property type="protein sequence ID" value="GLI60190.1"/>
    <property type="molecule type" value="Genomic_DNA"/>
</dbReference>
<feature type="region of interest" description="Disordered" evidence="5">
    <location>
        <begin position="207"/>
        <end position="252"/>
    </location>
</feature>
<keyword evidence="2 4" id="KW-0863">Zinc-finger</keyword>
<evidence type="ECO:0000313" key="7">
    <source>
        <dbReference type="EMBL" id="GLI60190.1"/>
    </source>
</evidence>
<dbReference type="PROSITE" id="PS51501">
    <property type="entry name" value="ZF_DNL"/>
    <property type="match status" value="1"/>
</dbReference>
<dbReference type="Proteomes" id="UP001165090">
    <property type="component" value="Unassembled WGS sequence"/>
</dbReference>
<evidence type="ECO:0000256" key="5">
    <source>
        <dbReference type="SAM" id="MobiDB-lite"/>
    </source>
</evidence>
<evidence type="ECO:0000256" key="3">
    <source>
        <dbReference type="ARBA" id="ARBA00022833"/>
    </source>
</evidence>
<dbReference type="Pfam" id="PF05180">
    <property type="entry name" value="zf-DNL"/>
    <property type="match status" value="1"/>
</dbReference>
<feature type="domain" description="DNL-type" evidence="6">
    <location>
        <begin position="253"/>
        <end position="348"/>
    </location>
</feature>
<evidence type="ECO:0000256" key="4">
    <source>
        <dbReference type="PROSITE-ProRule" id="PRU00834"/>
    </source>
</evidence>
<evidence type="ECO:0000259" key="6">
    <source>
        <dbReference type="PROSITE" id="PS51501"/>
    </source>
</evidence>
<gene>
    <name evidence="7" type="ORF">VaNZ11_002256</name>
</gene>
<reference evidence="7 8" key="1">
    <citation type="journal article" date="2023" name="IScience">
        <title>Expanded male sex-determining region conserved during the evolution of homothallism in the green alga Volvox.</title>
        <authorList>
            <person name="Yamamoto K."/>
            <person name="Matsuzaki R."/>
            <person name="Mahakham W."/>
            <person name="Heman W."/>
            <person name="Sekimoto H."/>
            <person name="Kawachi M."/>
            <person name="Minakuchi Y."/>
            <person name="Toyoda A."/>
            <person name="Nozaki H."/>
        </authorList>
    </citation>
    <scope>NUCLEOTIDE SEQUENCE [LARGE SCALE GENOMIC DNA]</scope>
    <source>
        <strain evidence="7 8">NIES-4468</strain>
    </source>
</reference>
<proteinExistence type="predicted"/>
<sequence>MASKYPFRYGGLMLQDTVTSLDSFAKVYHSLTAWAPQWQRFLARSYPVNARNGGFILDGGAVLKFVQEHFADSCASFSLPTDNLVQPQSHNSPGKCKSVYSGQLRSTIAANATYVNNSNYCSPPRASLPSSVTFAITGAFTTCEARRQLLSHDGCTSITGATSFHHRHGGASAGYCTVAGVAIGSGRGAAKMSTAIGEGCGGEKNGLSQSHAAKGGAVEGRSADAHATGPTGSGNDAGGAAAGGGGEGSTLGRIQPRLMMVFTCTKCETRSTKSFSKQSYTRGVVLVRCPGCHRLHLIADHLRWFGEEPFMLHEFLTGKGENVIRVTMDDHAEATAPHPAVLEAQPRASAAAASLAMPGLTARTAAAAAAVAASEGGVFELGSELQVREALEAAREVQDHRHESKRQPLETS</sequence>
<comment type="caution">
    <text evidence="7">The sequence shown here is derived from an EMBL/GenBank/DDBJ whole genome shotgun (WGS) entry which is preliminary data.</text>
</comment>
<dbReference type="InterPro" id="IPR007853">
    <property type="entry name" value="Znf_DNL-typ"/>
</dbReference>
<dbReference type="PANTHER" id="PTHR20922:SF13">
    <property type="entry name" value="DNL-TYPE ZINC FINGER PROTEIN"/>
    <property type="match status" value="1"/>
</dbReference>
<accession>A0ABQ5RRK0</accession>
<keyword evidence="1" id="KW-0479">Metal-binding</keyword>
<dbReference type="InterPro" id="IPR024158">
    <property type="entry name" value="Mt_import_TIM15"/>
</dbReference>
<evidence type="ECO:0000256" key="2">
    <source>
        <dbReference type="ARBA" id="ARBA00022771"/>
    </source>
</evidence>
<dbReference type="PANTHER" id="PTHR20922">
    <property type="entry name" value="DNL-TYPE ZINC FINGER PROTEIN"/>
    <property type="match status" value="1"/>
</dbReference>
<feature type="region of interest" description="Disordered" evidence="5">
    <location>
        <begin position="392"/>
        <end position="412"/>
    </location>
</feature>
<organism evidence="7 8">
    <name type="scientific">Volvox africanus</name>
    <dbReference type="NCBI Taxonomy" id="51714"/>
    <lineage>
        <taxon>Eukaryota</taxon>
        <taxon>Viridiplantae</taxon>
        <taxon>Chlorophyta</taxon>
        <taxon>core chlorophytes</taxon>
        <taxon>Chlorophyceae</taxon>
        <taxon>CS clade</taxon>
        <taxon>Chlamydomonadales</taxon>
        <taxon>Volvocaceae</taxon>
        <taxon>Volvox</taxon>
    </lineage>
</organism>
<keyword evidence="8" id="KW-1185">Reference proteome</keyword>
<evidence type="ECO:0000313" key="8">
    <source>
        <dbReference type="Proteomes" id="UP001165090"/>
    </source>
</evidence>
<protein>
    <recommendedName>
        <fullName evidence="6">DNL-type domain-containing protein</fullName>
    </recommendedName>
</protein>